<feature type="transmembrane region" description="Helical" evidence="1">
    <location>
        <begin position="41"/>
        <end position="59"/>
    </location>
</feature>
<evidence type="ECO:0008006" key="4">
    <source>
        <dbReference type="Google" id="ProtNLM"/>
    </source>
</evidence>
<dbReference type="AlphaFoldDB" id="A0A2N3KDA2"/>
<organism evidence="2 3">
    <name type="scientific">Thalassospira marina</name>
    <dbReference type="NCBI Taxonomy" id="2048283"/>
    <lineage>
        <taxon>Bacteria</taxon>
        <taxon>Pseudomonadati</taxon>
        <taxon>Pseudomonadota</taxon>
        <taxon>Alphaproteobacteria</taxon>
        <taxon>Rhodospirillales</taxon>
        <taxon>Thalassospiraceae</taxon>
        <taxon>Thalassospira</taxon>
    </lineage>
</organism>
<sequence length="690" mass="76819">MSNWQDFQINPLISTGWLGLLAVIAIGFLVLGIAMRLRGGVWRAVMMALMLIGLLAPQFTDQSHEKLSDILLVLADRSESQNMGNRQAQTDKAIAELHREYDDDPDIDLRIENIPGTTQTDMFSALDRLLGGIPRERLAGVIMITDGQVHDVPASLKLNAPLHVLITGTQDERDRRLQMHQNVDYGIVGKDAEFIVEAIDPDLAPGSPLGVTLLQEDGTVRRFDVPANQKTSVTIPITHAGPVLAELRMPALPDEADTSNNRLILETTGVRDRLRVLLLSGEPHPGERAWRNLLRADPGVDLVHFTILRPPEKGDDTPINELALIPFPIRDLFEVRLKQFDLVIFDRYQRRGVLPVQYLEKVVEYVQGGGAALVVAGPEYIAEDGLADTVLGQMMPLAATGRILEQGFVPQVNETGRMHPVTSAIAGPRQNTQKWGKWYRQLETRQTNNQAMTVMTGIDDLPLLTLSRVREGRAAILTSDQMWLWQRGHDGGGPVAELLRRLSHWLMKEPALEENTIETTRSADGKSLDLTWHKIGAAPQNATALDPVTARSIEAPFVRQSDQTWHANIPIEQHGLIRITARDSQGKSQTALHVDRDVLTRERRNTTSTTEILAKTVADNNGFIGRLEKGEPDWRRVDRADQWHGTNWAGIVRTDSYRTLIGTTTSLLPLPALAVIGVLLCLFGWRRETR</sequence>
<accession>A0A2N3KDA2</accession>
<gene>
    <name evidence="2" type="ORF">COO20_24150</name>
</gene>
<evidence type="ECO:0000313" key="3">
    <source>
        <dbReference type="Proteomes" id="UP000233597"/>
    </source>
</evidence>
<evidence type="ECO:0000313" key="2">
    <source>
        <dbReference type="EMBL" id="PKR48510.1"/>
    </source>
</evidence>
<dbReference type="CDD" id="cd03143">
    <property type="entry name" value="A4_beta-galactosidase_middle_domain"/>
    <property type="match status" value="1"/>
</dbReference>
<evidence type="ECO:0000256" key="1">
    <source>
        <dbReference type="SAM" id="Phobius"/>
    </source>
</evidence>
<dbReference type="OrthoDB" id="9769144at2"/>
<name>A0A2N3KDA2_9PROT</name>
<keyword evidence="1" id="KW-0812">Transmembrane</keyword>
<keyword evidence="1" id="KW-1133">Transmembrane helix</keyword>
<feature type="transmembrane region" description="Helical" evidence="1">
    <location>
        <begin position="667"/>
        <end position="685"/>
    </location>
</feature>
<dbReference type="Proteomes" id="UP000233597">
    <property type="component" value="Unassembled WGS sequence"/>
</dbReference>
<dbReference type="Gene3D" id="3.40.50.880">
    <property type="match status" value="1"/>
</dbReference>
<dbReference type="PANTHER" id="PTHR37947">
    <property type="entry name" value="BLL2462 PROTEIN"/>
    <property type="match status" value="1"/>
</dbReference>
<feature type="transmembrane region" description="Helical" evidence="1">
    <location>
        <begin position="12"/>
        <end position="34"/>
    </location>
</feature>
<dbReference type="PANTHER" id="PTHR37947:SF1">
    <property type="entry name" value="BLL2462 PROTEIN"/>
    <property type="match status" value="1"/>
</dbReference>
<dbReference type="SUPFAM" id="SSF52317">
    <property type="entry name" value="Class I glutamine amidotransferase-like"/>
    <property type="match status" value="1"/>
</dbReference>
<dbReference type="RefSeq" id="WP_101271243.1">
    <property type="nucleotide sequence ID" value="NZ_NWTK01000022.1"/>
</dbReference>
<reference evidence="2 3" key="1">
    <citation type="submission" date="2017-09" db="EMBL/GenBank/DDBJ databases">
        <title>Biodiversity and function of Thalassospira species in the particle-attached aromatic-hydrocarbon-degrading consortia from the surface seawater of the South China Sea.</title>
        <authorList>
            <person name="Dong C."/>
            <person name="Liu R."/>
            <person name="Shao Z."/>
        </authorList>
    </citation>
    <scope>NUCLEOTIDE SEQUENCE [LARGE SCALE GENOMIC DNA]</scope>
    <source>
        <strain evidence="2 3">CSC1P2</strain>
    </source>
</reference>
<proteinExistence type="predicted"/>
<comment type="caution">
    <text evidence="2">The sequence shown here is derived from an EMBL/GenBank/DDBJ whole genome shotgun (WGS) entry which is preliminary data.</text>
</comment>
<keyword evidence="1" id="KW-0472">Membrane</keyword>
<protein>
    <recommendedName>
        <fullName evidence="4">Glutamine amidotransferase domain-containing protein</fullName>
    </recommendedName>
</protein>
<dbReference type="EMBL" id="NWTK01000022">
    <property type="protein sequence ID" value="PKR48510.1"/>
    <property type="molecule type" value="Genomic_DNA"/>
</dbReference>
<dbReference type="InterPro" id="IPR029062">
    <property type="entry name" value="Class_I_gatase-like"/>
</dbReference>